<gene>
    <name evidence="1" type="ORF">C464_17367</name>
</gene>
<reference evidence="1 2" key="1">
    <citation type="journal article" date="2014" name="PLoS Genet.">
        <title>Phylogenetically driven sequencing of extremely halophilic archaea reveals strategies for static and dynamic osmo-response.</title>
        <authorList>
            <person name="Becker E.A."/>
            <person name="Seitzer P.M."/>
            <person name="Tritt A."/>
            <person name="Larsen D."/>
            <person name="Krusor M."/>
            <person name="Yao A.I."/>
            <person name="Wu D."/>
            <person name="Madern D."/>
            <person name="Eisen J.A."/>
            <person name="Darling A.E."/>
            <person name="Facciotti M.T."/>
        </authorList>
    </citation>
    <scope>NUCLEOTIDE SEQUENCE [LARGE SCALE GENOMIC DNA]</scope>
    <source>
        <strain evidence="1 2">DSM 10284</strain>
    </source>
</reference>
<comment type="caution">
    <text evidence="1">The sequence shown here is derived from an EMBL/GenBank/DDBJ whole genome shotgun (WGS) entry which is preliminary data.</text>
</comment>
<dbReference type="Proteomes" id="UP000011509">
    <property type="component" value="Unassembled WGS sequence"/>
</dbReference>
<dbReference type="EMBL" id="AOJL01000067">
    <property type="protein sequence ID" value="ELZ43057.1"/>
    <property type="molecule type" value="Genomic_DNA"/>
</dbReference>
<evidence type="ECO:0000313" key="1">
    <source>
        <dbReference type="EMBL" id="ELZ43057.1"/>
    </source>
</evidence>
<protein>
    <submittedName>
        <fullName evidence="1">Uncharacterized protein</fullName>
    </submittedName>
</protein>
<name>M0E823_9EURY</name>
<evidence type="ECO:0000313" key="2">
    <source>
        <dbReference type="Proteomes" id="UP000011509"/>
    </source>
</evidence>
<organism evidence="1 2">
    <name type="scientific">Halorubrum coriense DSM 10284</name>
    <dbReference type="NCBI Taxonomy" id="1227466"/>
    <lineage>
        <taxon>Archaea</taxon>
        <taxon>Methanobacteriati</taxon>
        <taxon>Methanobacteriota</taxon>
        <taxon>Stenosarchaea group</taxon>
        <taxon>Halobacteria</taxon>
        <taxon>Halobacteriales</taxon>
        <taxon>Haloferacaceae</taxon>
        <taxon>Halorubrum</taxon>
    </lineage>
</organism>
<proteinExistence type="predicted"/>
<sequence length="86" mass="10363">MEIWIINSHSPRLILNKILCPVVDVLKLVFHILKCEYSVIWNIHTRRRPINDSLWQRIRRNCNASVKRCYLAFQFVTLIYNEQLPV</sequence>
<dbReference type="AlphaFoldDB" id="M0E823"/>
<keyword evidence="2" id="KW-1185">Reference proteome</keyword>
<accession>M0E823</accession>